<name>A0A2S4N5C1_9FLAO</name>
<evidence type="ECO:0000313" key="2">
    <source>
        <dbReference type="Proteomes" id="UP000237056"/>
    </source>
</evidence>
<dbReference type="Proteomes" id="UP000237056">
    <property type="component" value="Unassembled WGS sequence"/>
</dbReference>
<proteinExistence type="predicted"/>
<evidence type="ECO:0000313" key="1">
    <source>
        <dbReference type="EMBL" id="POS00939.1"/>
    </source>
</evidence>
<gene>
    <name evidence="1" type="ORF">Q361_11743</name>
</gene>
<dbReference type="AlphaFoldDB" id="A0A2S4N5C1"/>
<protein>
    <submittedName>
        <fullName evidence="1">Uncharacterized protein</fullName>
    </submittedName>
</protein>
<reference evidence="1 2" key="1">
    <citation type="submission" date="2018-01" db="EMBL/GenBank/DDBJ databases">
        <title>Genomic Encyclopedia of Type Strains, Phase I: the one thousand microbial genomes (KMG-I) project.</title>
        <authorList>
            <person name="Goeker M."/>
        </authorList>
    </citation>
    <scope>NUCLEOTIDE SEQUENCE [LARGE SCALE GENOMIC DNA]</scope>
    <source>
        <strain evidence="1 2">DSM 17960</strain>
    </source>
</reference>
<dbReference type="RefSeq" id="WP_103726896.1">
    <property type="nucleotide sequence ID" value="NZ_PQNY01000017.1"/>
</dbReference>
<keyword evidence="2" id="KW-1185">Reference proteome</keyword>
<sequence length="122" mass="14378">MARKFILKAAKSKNDFFLTEPDEFLFFYSPSIIDLRKTLRCITSKGYKIPGIQTFSKRIDAYNGHLILKNPFFKTTMYEIFEIKSDVNIKIKNRLDYTNSFGYSHNLKLIDSESIKHIFNFS</sequence>
<dbReference type="EMBL" id="PQNY01000017">
    <property type="protein sequence ID" value="POS00939.1"/>
    <property type="molecule type" value="Genomic_DNA"/>
</dbReference>
<dbReference type="OrthoDB" id="1493733at2"/>
<accession>A0A2S4N5C1</accession>
<comment type="caution">
    <text evidence="1">The sequence shown here is derived from an EMBL/GenBank/DDBJ whole genome shotgun (WGS) entry which is preliminary data.</text>
</comment>
<organism evidence="1 2">
    <name type="scientific">Flavobacterium croceum DSM 17960</name>
    <dbReference type="NCBI Taxonomy" id="1121886"/>
    <lineage>
        <taxon>Bacteria</taxon>
        <taxon>Pseudomonadati</taxon>
        <taxon>Bacteroidota</taxon>
        <taxon>Flavobacteriia</taxon>
        <taxon>Flavobacteriales</taxon>
        <taxon>Flavobacteriaceae</taxon>
        <taxon>Flavobacterium</taxon>
    </lineage>
</organism>